<sequence>SLARINLAVHYTLIEITQAGYDDLFGNSHSEIVGEESDIDFDGLENKNSVSENGESDSESEQEDKAMLEWTNDLSHITVDDKLTFSTSYLERTLWLTLSPNQTGMLVNSWQSEMSNLRNEHTYTLFKLEFKSTVNTSV</sequence>
<feature type="region of interest" description="Disordered" evidence="1">
    <location>
        <begin position="36"/>
        <end position="65"/>
    </location>
</feature>
<dbReference type="EMBL" id="MU827313">
    <property type="protein sequence ID" value="KAJ7358965.1"/>
    <property type="molecule type" value="Genomic_DNA"/>
</dbReference>
<gene>
    <name evidence="2" type="ORF">OS493_019869</name>
</gene>
<organism evidence="2 3">
    <name type="scientific">Desmophyllum pertusum</name>
    <dbReference type="NCBI Taxonomy" id="174260"/>
    <lineage>
        <taxon>Eukaryota</taxon>
        <taxon>Metazoa</taxon>
        <taxon>Cnidaria</taxon>
        <taxon>Anthozoa</taxon>
        <taxon>Hexacorallia</taxon>
        <taxon>Scleractinia</taxon>
        <taxon>Caryophylliina</taxon>
        <taxon>Caryophylliidae</taxon>
        <taxon>Desmophyllum</taxon>
    </lineage>
</organism>
<name>A0A9X0CM45_9CNID</name>
<accession>A0A9X0CM45</accession>
<protein>
    <submittedName>
        <fullName evidence="2">Uncharacterized protein</fullName>
    </submittedName>
</protein>
<dbReference type="Proteomes" id="UP001163046">
    <property type="component" value="Unassembled WGS sequence"/>
</dbReference>
<feature type="non-terminal residue" evidence="2">
    <location>
        <position position="1"/>
    </location>
</feature>
<comment type="caution">
    <text evidence="2">The sequence shown here is derived from an EMBL/GenBank/DDBJ whole genome shotgun (WGS) entry which is preliminary data.</text>
</comment>
<evidence type="ECO:0000313" key="2">
    <source>
        <dbReference type="EMBL" id="KAJ7358965.1"/>
    </source>
</evidence>
<keyword evidence="3" id="KW-1185">Reference proteome</keyword>
<dbReference type="AlphaFoldDB" id="A0A9X0CM45"/>
<reference evidence="2" key="1">
    <citation type="submission" date="2023-01" db="EMBL/GenBank/DDBJ databases">
        <title>Genome assembly of the deep-sea coral Lophelia pertusa.</title>
        <authorList>
            <person name="Herrera S."/>
            <person name="Cordes E."/>
        </authorList>
    </citation>
    <scope>NUCLEOTIDE SEQUENCE</scope>
    <source>
        <strain evidence="2">USNM1676648</strain>
        <tissue evidence="2">Polyp</tissue>
    </source>
</reference>
<proteinExistence type="predicted"/>
<evidence type="ECO:0000256" key="1">
    <source>
        <dbReference type="SAM" id="MobiDB-lite"/>
    </source>
</evidence>
<evidence type="ECO:0000313" key="3">
    <source>
        <dbReference type="Proteomes" id="UP001163046"/>
    </source>
</evidence>